<dbReference type="EMBL" id="JXTB01000451">
    <property type="protein sequence ID" value="PON39923.1"/>
    <property type="molecule type" value="Genomic_DNA"/>
</dbReference>
<dbReference type="OrthoDB" id="1434716at2759"/>
<organism evidence="1 2">
    <name type="scientific">Parasponia andersonii</name>
    <name type="common">Sponia andersonii</name>
    <dbReference type="NCBI Taxonomy" id="3476"/>
    <lineage>
        <taxon>Eukaryota</taxon>
        <taxon>Viridiplantae</taxon>
        <taxon>Streptophyta</taxon>
        <taxon>Embryophyta</taxon>
        <taxon>Tracheophyta</taxon>
        <taxon>Spermatophyta</taxon>
        <taxon>Magnoliopsida</taxon>
        <taxon>eudicotyledons</taxon>
        <taxon>Gunneridae</taxon>
        <taxon>Pentapetalae</taxon>
        <taxon>rosids</taxon>
        <taxon>fabids</taxon>
        <taxon>Rosales</taxon>
        <taxon>Cannabaceae</taxon>
        <taxon>Parasponia</taxon>
    </lineage>
</organism>
<name>A0A2P5ATP5_PARAD</name>
<evidence type="ECO:0000313" key="2">
    <source>
        <dbReference type="Proteomes" id="UP000237105"/>
    </source>
</evidence>
<proteinExistence type="predicted"/>
<sequence>MDCLNAYCYWSGQKVNAEKFNVYFSKNLQGEKARELIHLLGIKPLQGPGKQRFQCSGGSCSKQGKMPLPCRLSCACQIGGYSYSFLYVIIGVKVSTFKNERNRVRETRSFSEVSSKCL</sequence>
<reference evidence="2" key="1">
    <citation type="submission" date="2016-06" db="EMBL/GenBank/DDBJ databases">
        <title>Parallel loss of symbiosis genes in relatives of nitrogen-fixing non-legume Parasponia.</title>
        <authorList>
            <person name="Van Velzen R."/>
            <person name="Holmer R."/>
            <person name="Bu F."/>
            <person name="Rutten L."/>
            <person name="Van Zeijl A."/>
            <person name="Liu W."/>
            <person name="Santuari L."/>
            <person name="Cao Q."/>
            <person name="Sharma T."/>
            <person name="Shen D."/>
            <person name="Roswanjaya Y."/>
            <person name="Wardhani T."/>
            <person name="Kalhor M.S."/>
            <person name="Jansen J."/>
            <person name="Van den Hoogen J."/>
            <person name="Gungor B."/>
            <person name="Hartog M."/>
            <person name="Hontelez J."/>
            <person name="Verver J."/>
            <person name="Yang W.-C."/>
            <person name="Schijlen E."/>
            <person name="Repin R."/>
            <person name="Schilthuizen M."/>
            <person name="Schranz E."/>
            <person name="Heidstra R."/>
            <person name="Miyata K."/>
            <person name="Fedorova E."/>
            <person name="Kohlen W."/>
            <person name="Bisseling T."/>
            <person name="Smit S."/>
            <person name="Geurts R."/>
        </authorList>
    </citation>
    <scope>NUCLEOTIDE SEQUENCE [LARGE SCALE GENOMIC DNA]</scope>
    <source>
        <strain evidence="2">cv. WU1-14</strain>
    </source>
</reference>
<feature type="non-terminal residue" evidence="1">
    <location>
        <position position="118"/>
    </location>
</feature>
<dbReference type="AlphaFoldDB" id="A0A2P5ATP5"/>
<evidence type="ECO:0000313" key="1">
    <source>
        <dbReference type="EMBL" id="PON39923.1"/>
    </source>
</evidence>
<dbReference type="Proteomes" id="UP000237105">
    <property type="component" value="Unassembled WGS sequence"/>
</dbReference>
<gene>
    <name evidence="1" type="ORF">PanWU01x14_301250</name>
</gene>
<comment type="caution">
    <text evidence="1">The sequence shown here is derived from an EMBL/GenBank/DDBJ whole genome shotgun (WGS) entry which is preliminary data.</text>
</comment>
<keyword evidence="2" id="KW-1185">Reference proteome</keyword>
<protein>
    <submittedName>
        <fullName evidence="1">Uncharacterized protein</fullName>
    </submittedName>
</protein>
<accession>A0A2P5ATP5</accession>